<dbReference type="Proteomes" id="UP000235392">
    <property type="component" value="Unassembled WGS sequence"/>
</dbReference>
<dbReference type="EMBL" id="PGCI01001494">
    <property type="protein sequence ID" value="PLW04672.1"/>
    <property type="molecule type" value="Genomic_DNA"/>
</dbReference>
<evidence type="ECO:0000313" key="3">
    <source>
        <dbReference type="Proteomes" id="UP000235392"/>
    </source>
</evidence>
<proteinExistence type="predicted"/>
<gene>
    <name evidence="2" type="ORF">PCASD_25891</name>
</gene>
<protein>
    <submittedName>
        <fullName evidence="2">Uncharacterized protein</fullName>
    </submittedName>
</protein>
<feature type="region of interest" description="Disordered" evidence="1">
    <location>
        <begin position="211"/>
        <end position="237"/>
    </location>
</feature>
<evidence type="ECO:0000256" key="1">
    <source>
        <dbReference type="SAM" id="MobiDB-lite"/>
    </source>
</evidence>
<sequence length="237" mass="24785">HCCPPPLPLPAPPLPLPPHLAAIAGCPAPLRPTTACPLHFQLTDRRQPLASCQPLRASTTAPTHLTCSAPPPTQPRYPCPLPACQPLPTACQPLPASAAAPALPTRGACPHRCQLLPAPHPPALLPLPAACEPLLASAATLTSLTCCQPRGATAPAQSTASHLCAPLPLPLPTSAAPAHSATSFLLHCHLLHPLWYNLSDTSHTMRFRKIAPSSSAGGHPDQPNPWANDHPEPRHVF</sequence>
<accession>A0A2N5RUQ0</accession>
<dbReference type="AlphaFoldDB" id="A0A2N5RUQ0"/>
<reference evidence="2 3" key="1">
    <citation type="submission" date="2017-11" db="EMBL/GenBank/DDBJ databases">
        <title>De novo assembly and phasing of dikaryotic genomes from two isolates of Puccinia coronata f. sp. avenae, the causal agent of oat crown rust.</title>
        <authorList>
            <person name="Miller M.E."/>
            <person name="Zhang Y."/>
            <person name="Omidvar V."/>
            <person name="Sperschneider J."/>
            <person name="Schwessinger B."/>
            <person name="Raley C."/>
            <person name="Palmer J.M."/>
            <person name="Garnica D."/>
            <person name="Upadhyaya N."/>
            <person name="Rathjen J."/>
            <person name="Taylor J.M."/>
            <person name="Park R.F."/>
            <person name="Dodds P.N."/>
            <person name="Hirsch C.D."/>
            <person name="Kianian S.F."/>
            <person name="Figueroa M."/>
        </authorList>
    </citation>
    <scope>NUCLEOTIDE SEQUENCE [LARGE SCALE GENOMIC DNA]</scope>
    <source>
        <strain evidence="2">12SD80</strain>
    </source>
</reference>
<feature type="non-terminal residue" evidence="2">
    <location>
        <position position="1"/>
    </location>
</feature>
<evidence type="ECO:0000313" key="2">
    <source>
        <dbReference type="EMBL" id="PLW04672.1"/>
    </source>
</evidence>
<name>A0A2N5RUQ0_9BASI</name>
<organism evidence="2 3">
    <name type="scientific">Puccinia coronata f. sp. avenae</name>
    <dbReference type="NCBI Taxonomy" id="200324"/>
    <lineage>
        <taxon>Eukaryota</taxon>
        <taxon>Fungi</taxon>
        <taxon>Dikarya</taxon>
        <taxon>Basidiomycota</taxon>
        <taxon>Pucciniomycotina</taxon>
        <taxon>Pucciniomycetes</taxon>
        <taxon>Pucciniales</taxon>
        <taxon>Pucciniaceae</taxon>
        <taxon>Puccinia</taxon>
    </lineage>
</organism>
<comment type="caution">
    <text evidence="2">The sequence shown here is derived from an EMBL/GenBank/DDBJ whole genome shotgun (WGS) entry which is preliminary data.</text>
</comment>